<evidence type="ECO:0000313" key="9">
    <source>
        <dbReference type="Proteomes" id="UP000323380"/>
    </source>
</evidence>
<dbReference type="InterPro" id="IPR003838">
    <property type="entry name" value="ABC3_permease_C"/>
</dbReference>
<protein>
    <submittedName>
        <fullName evidence="8">FtsX-like permease family protein</fullName>
    </submittedName>
</protein>
<dbReference type="Proteomes" id="UP000323380">
    <property type="component" value="Unassembled WGS sequence"/>
</dbReference>
<feature type="transmembrane region" description="Helical" evidence="6">
    <location>
        <begin position="350"/>
        <end position="373"/>
    </location>
</feature>
<reference evidence="8 9" key="1">
    <citation type="submission" date="2019-08" db="EMBL/GenBank/DDBJ databases">
        <title>Actinomadura sp. nov. CYP1-5 isolated from mountain soil.</title>
        <authorList>
            <person name="Songsumanus A."/>
            <person name="Kuncharoen N."/>
            <person name="Kudo T."/>
            <person name="Yuki M."/>
            <person name="Igarashi Y."/>
            <person name="Tanasupawat S."/>
        </authorList>
    </citation>
    <scope>NUCLEOTIDE SEQUENCE [LARGE SCALE GENOMIC DNA]</scope>
    <source>
        <strain evidence="8 9">JCM 14158</strain>
    </source>
</reference>
<keyword evidence="9" id="KW-1185">Reference proteome</keyword>
<evidence type="ECO:0000256" key="6">
    <source>
        <dbReference type="SAM" id="Phobius"/>
    </source>
</evidence>
<evidence type="ECO:0000256" key="3">
    <source>
        <dbReference type="ARBA" id="ARBA00022692"/>
    </source>
</evidence>
<feature type="transmembrane region" description="Helical" evidence="6">
    <location>
        <begin position="432"/>
        <end position="448"/>
    </location>
</feature>
<feature type="transmembrane region" description="Helical" evidence="6">
    <location>
        <begin position="460"/>
        <end position="484"/>
    </location>
</feature>
<evidence type="ECO:0000256" key="2">
    <source>
        <dbReference type="ARBA" id="ARBA00022475"/>
    </source>
</evidence>
<dbReference type="RefSeq" id="WP_067900158.1">
    <property type="nucleotide sequence ID" value="NZ_VSFG01000002.1"/>
</dbReference>
<evidence type="ECO:0000256" key="5">
    <source>
        <dbReference type="ARBA" id="ARBA00023136"/>
    </source>
</evidence>
<feature type="transmembrane region" description="Helical" evidence="6">
    <location>
        <begin position="512"/>
        <end position="533"/>
    </location>
</feature>
<feature type="transmembrane region" description="Helical" evidence="6">
    <location>
        <begin position="731"/>
        <end position="752"/>
    </location>
</feature>
<gene>
    <name evidence="8" type="ORF">FXF69_13045</name>
</gene>
<proteinExistence type="predicted"/>
<dbReference type="GO" id="GO:0005886">
    <property type="term" value="C:plasma membrane"/>
    <property type="evidence" value="ECO:0007669"/>
    <property type="project" value="UniProtKB-SubCell"/>
</dbReference>
<keyword evidence="3 6" id="KW-0812">Transmembrane</keyword>
<dbReference type="Pfam" id="PF02687">
    <property type="entry name" value="FtsX"/>
    <property type="match status" value="1"/>
</dbReference>
<sequence length="858" mass="88357">MTAPALRLARAHWTPLAGLALLTFVSALLAVLVPARTAAAYDRAAAAAVAGTDVQVRGKAGGAAAFGRISSGEAMASAAVGWRSLLPSSLARVTGDPEPSIATADLTVIGRFKRPRMLALNFAPDASRRIRIVAGEPSLPWGAAGPDEIGVLIPKTWADLLGYRPGDRIELFERKQPGMVKARVAGVYAPLNAADPYWAPHPSMLQPQKVTIDSEGTKAELGTALMDGDGYSTITRTSTRMLNFTWRFPVRPGEVDARDADEVAAALDAYRSAVSGRADIFPCTVSTVLDTRLDGYLGRLRAAQSVLALAFGGLAGVAAGVLLLAAGLFGERLRPALGLMRARGAAARQLAPLGGGLTAAAVVPSAALGYLAGRLLDAGPPQPSSAYVVGASAVAALAVAAVGSVLGTRRAWTGADRRDDVAAARPSRRRRVVEVLLIALAATGVVLLRRRGAGAGADPLVAAVPVLLGAAAGVLVLRGYPYLLRAAGPALRRRRGTVAFLGLARAGRQNPVGALPLAVLLLAAAVAGFAATVNAELRAGQERASWARTGADARVTAGPLDDAALRRIRAVPGVTGVVTARVIENASIATDPAPMTVIGVDLGVYRKLAPGVPDVPRSGVLMSPLAAQTIRSGPVVLSRPGLDPLRVTPAGTIDRFPGQDAGTAFVIVPYRLVAEEHGFPREVFVAGRRIDAKALRAAVPGRDVRMREDELRALTRGPMVGVVHGTFRDGALIAGAFGLLAVLLVLVAGAQARGRVTATLRMLGLSRRQGRLLALVEVAPVLLCAVGAGWVLGLLLPQITGPAVDLRPYTGGHSVIAYVPDPPALLGLAGALLLAAAATVAVDRAFDPDPGTVLRTGT</sequence>
<evidence type="ECO:0000259" key="7">
    <source>
        <dbReference type="Pfam" id="PF02687"/>
    </source>
</evidence>
<name>A0A5D0NQ45_9ACTN</name>
<dbReference type="EMBL" id="VSFG01000002">
    <property type="protein sequence ID" value="TYB46201.1"/>
    <property type="molecule type" value="Genomic_DNA"/>
</dbReference>
<feature type="domain" description="ABC3 transporter permease C-terminal" evidence="7">
    <location>
        <begin position="732"/>
        <end position="840"/>
    </location>
</feature>
<evidence type="ECO:0000256" key="4">
    <source>
        <dbReference type="ARBA" id="ARBA00022989"/>
    </source>
</evidence>
<evidence type="ECO:0000313" key="8">
    <source>
        <dbReference type="EMBL" id="TYB46201.1"/>
    </source>
</evidence>
<keyword evidence="4 6" id="KW-1133">Transmembrane helix</keyword>
<feature type="transmembrane region" description="Helical" evidence="6">
    <location>
        <begin position="385"/>
        <end position="408"/>
    </location>
</feature>
<keyword evidence="2" id="KW-1003">Cell membrane</keyword>
<keyword evidence="5 6" id="KW-0472">Membrane</keyword>
<dbReference type="STRING" id="1220554.GCA_001552135_06432"/>
<dbReference type="AlphaFoldDB" id="A0A5D0NQ45"/>
<accession>A0A5D0NQ45</accession>
<feature type="transmembrane region" description="Helical" evidence="6">
    <location>
        <begin position="772"/>
        <end position="796"/>
    </location>
</feature>
<organism evidence="8 9">
    <name type="scientific">Actinomadura chibensis</name>
    <dbReference type="NCBI Taxonomy" id="392828"/>
    <lineage>
        <taxon>Bacteria</taxon>
        <taxon>Bacillati</taxon>
        <taxon>Actinomycetota</taxon>
        <taxon>Actinomycetes</taxon>
        <taxon>Streptosporangiales</taxon>
        <taxon>Thermomonosporaceae</taxon>
        <taxon>Actinomadura</taxon>
    </lineage>
</organism>
<comment type="caution">
    <text evidence="8">The sequence shown here is derived from an EMBL/GenBank/DDBJ whole genome shotgun (WGS) entry which is preliminary data.</text>
</comment>
<evidence type="ECO:0000256" key="1">
    <source>
        <dbReference type="ARBA" id="ARBA00004651"/>
    </source>
</evidence>
<comment type="subcellular location">
    <subcellularLocation>
        <location evidence="1">Cell membrane</location>
        <topology evidence="1">Multi-pass membrane protein</topology>
    </subcellularLocation>
</comment>
<feature type="transmembrane region" description="Helical" evidence="6">
    <location>
        <begin position="824"/>
        <end position="842"/>
    </location>
</feature>
<feature type="transmembrane region" description="Helical" evidence="6">
    <location>
        <begin position="306"/>
        <end position="329"/>
    </location>
</feature>